<evidence type="ECO:0000313" key="2">
    <source>
        <dbReference type="EMBL" id="EDL95575.1"/>
    </source>
</evidence>
<evidence type="ECO:0000313" key="3">
    <source>
        <dbReference type="Proteomes" id="UP000234681"/>
    </source>
</evidence>
<feature type="compositionally biased region" description="Polar residues" evidence="1">
    <location>
        <begin position="56"/>
        <end position="66"/>
    </location>
</feature>
<proteinExistence type="predicted"/>
<accession>A6J4Q2</accession>
<gene>
    <name evidence="2" type="ORF">rCG_58096</name>
</gene>
<feature type="region of interest" description="Disordered" evidence="1">
    <location>
        <begin position="1"/>
        <end position="66"/>
    </location>
</feature>
<protein>
    <submittedName>
        <fullName evidence="2">RCG58096</fullName>
    </submittedName>
</protein>
<reference evidence="3" key="1">
    <citation type="submission" date="2005-09" db="EMBL/GenBank/DDBJ databases">
        <authorList>
            <person name="Mural R.J."/>
            <person name="Li P.W."/>
            <person name="Adams M.D."/>
            <person name="Amanatides P.G."/>
            <person name="Baden-Tillson H."/>
            <person name="Barnstead M."/>
            <person name="Chin S.H."/>
            <person name="Dew I."/>
            <person name="Evans C.A."/>
            <person name="Ferriera S."/>
            <person name="Flanigan M."/>
            <person name="Fosler C."/>
            <person name="Glodek A."/>
            <person name="Gu Z."/>
            <person name="Holt R.A."/>
            <person name="Jennings D."/>
            <person name="Kraft C.L."/>
            <person name="Lu F."/>
            <person name="Nguyen T."/>
            <person name="Nusskern D.R."/>
            <person name="Pfannkoch C.M."/>
            <person name="Sitter C."/>
            <person name="Sutton G.G."/>
            <person name="Venter J.C."/>
            <person name="Wang Z."/>
            <person name="Woodage T."/>
            <person name="Zheng X.H."/>
            <person name="Zhong F."/>
        </authorList>
    </citation>
    <scope>NUCLEOTIDE SEQUENCE [LARGE SCALE GENOMIC DNA]</scope>
    <source>
        <strain>BN</strain>
        <strain evidence="3">Sprague-Dawley</strain>
    </source>
</reference>
<evidence type="ECO:0000256" key="1">
    <source>
        <dbReference type="SAM" id="MobiDB-lite"/>
    </source>
</evidence>
<dbReference type="EMBL" id="CH473975">
    <property type="protein sequence ID" value="EDL95575.1"/>
    <property type="molecule type" value="Genomic_DNA"/>
</dbReference>
<sequence length="66" mass="7256">MNGTEEPESQTLAQKMSSMKAGRQEEEITKPCPEVNRHNHQGMGHEFPYLPLPAPAQSSQPEGPIA</sequence>
<name>A6J4Q2_RAT</name>
<organism evidence="2 3">
    <name type="scientific">Rattus norvegicus</name>
    <name type="common">Rat</name>
    <dbReference type="NCBI Taxonomy" id="10116"/>
    <lineage>
        <taxon>Eukaryota</taxon>
        <taxon>Metazoa</taxon>
        <taxon>Chordata</taxon>
        <taxon>Craniata</taxon>
        <taxon>Vertebrata</taxon>
        <taxon>Euteleostomi</taxon>
        <taxon>Mammalia</taxon>
        <taxon>Eutheria</taxon>
        <taxon>Euarchontoglires</taxon>
        <taxon>Glires</taxon>
        <taxon>Rodentia</taxon>
        <taxon>Myomorpha</taxon>
        <taxon>Muroidea</taxon>
        <taxon>Muridae</taxon>
        <taxon>Murinae</taxon>
        <taxon>Rattus</taxon>
    </lineage>
</organism>
<dbReference type="Proteomes" id="UP000234681">
    <property type="component" value="Chromosome 8"/>
</dbReference>
<dbReference type="AlphaFoldDB" id="A6J4Q2"/>